<organism evidence="2 3">
    <name type="scientific">Jeotgalibacillus haloalkalitolerans</name>
    <dbReference type="NCBI Taxonomy" id="3104292"/>
    <lineage>
        <taxon>Bacteria</taxon>
        <taxon>Bacillati</taxon>
        <taxon>Bacillota</taxon>
        <taxon>Bacilli</taxon>
        <taxon>Bacillales</taxon>
        <taxon>Caryophanaceae</taxon>
        <taxon>Jeotgalibacillus</taxon>
    </lineage>
</organism>
<name>A0ABU5KHL6_9BACL</name>
<dbReference type="PROSITE" id="PS51704">
    <property type="entry name" value="GP_PDE"/>
    <property type="match status" value="1"/>
</dbReference>
<comment type="caution">
    <text evidence="2">The sequence shown here is derived from an EMBL/GenBank/DDBJ whole genome shotgun (WGS) entry which is preliminary data.</text>
</comment>
<evidence type="ECO:0000259" key="1">
    <source>
        <dbReference type="PROSITE" id="PS51704"/>
    </source>
</evidence>
<gene>
    <name evidence="2" type="ORF">UFB30_00855</name>
</gene>
<sequence length="255" mass="28074">MTTYYAHRGASTMCPENTMAAFRQALREKADGIEIDVQLSKDGEAVVIHDETVDRTTNGTGAVKDLTVLELKQLDAGSWYNQACKDETIPLLEEVLKWIARTDLMLNIELKTDREPYPGIEQVVIDAVKRHDLGERVVLSSFNLETLRRVREISSSASIAVLVWDNVDGIVKCARHLGAEAIHARPGFMHTAESLRAEAAGLPIRLYTVNEPEDLQGIAPGFVDAVFTDSPARLRKALGDTAGTEVSVSFMQNIP</sequence>
<proteinExistence type="predicted"/>
<evidence type="ECO:0000313" key="3">
    <source>
        <dbReference type="Proteomes" id="UP001292084"/>
    </source>
</evidence>
<dbReference type="PANTHER" id="PTHR46211">
    <property type="entry name" value="GLYCEROPHOSPHORYL DIESTER PHOSPHODIESTERASE"/>
    <property type="match status" value="1"/>
</dbReference>
<dbReference type="CDD" id="cd08563">
    <property type="entry name" value="GDPD_TtGDE_like"/>
    <property type="match status" value="1"/>
</dbReference>
<reference evidence="2 3" key="1">
    <citation type="submission" date="2023-12" db="EMBL/GenBank/DDBJ databases">
        <title>Jeotgalibacillus haloalkaliphilus sp. nov., a novel salt-tolerant bacteria, isolated from the estuary of the Fenhe River into the Yellow River.</title>
        <authorList>
            <person name="Li Y."/>
        </authorList>
    </citation>
    <scope>NUCLEOTIDE SEQUENCE [LARGE SCALE GENOMIC DNA]</scope>
    <source>
        <strain evidence="2 3">HH7-29</strain>
    </source>
</reference>
<dbReference type="EMBL" id="JAXQNN010000001">
    <property type="protein sequence ID" value="MDZ5710742.1"/>
    <property type="molecule type" value="Genomic_DNA"/>
</dbReference>
<dbReference type="Proteomes" id="UP001292084">
    <property type="component" value="Unassembled WGS sequence"/>
</dbReference>
<feature type="domain" description="GP-PDE" evidence="1">
    <location>
        <begin position="2"/>
        <end position="238"/>
    </location>
</feature>
<dbReference type="RefSeq" id="WP_322419778.1">
    <property type="nucleotide sequence ID" value="NZ_JAXQNN010000001.1"/>
</dbReference>
<dbReference type="InterPro" id="IPR030395">
    <property type="entry name" value="GP_PDE_dom"/>
</dbReference>
<dbReference type="SUPFAM" id="SSF51695">
    <property type="entry name" value="PLC-like phosphodiesterases"/>
    <property type="match status" value="1"/>
</dbReference>
<dbReference type="PANTHER" id="PTHR46211:SF1">
    <property type="entry name" value="GLYCEROPHOSPHODIESTER PHOSPHODIESTERASE, CYTOPLASMIC"/>
    <property type="match status" value="1"/>
</dbReference>
<evidence type="ECO:0000313" key="2">
    <source>
        <dbReference type="EMBL" id="MDZ5710742.1"/>
    </source>
</evidence>
<dbReference type="Pfam" id="PF03009">
    <property type="entry name" value="GDPD"/>
    <property type="match status" value="1"/>
</dbReference>
<dbReference type="Gene3D" id="3.20.20.190">
    <property type="entry name" value="Phosphatidylinositol (PI) phosphodiesterase"/>
    <property type="match status" value="1"/>
</dbReference>
<protein>
    <submittedName>
        <fullName evidence="2">Glycerophosphodiester phosphodiesterase</fullName>
    </submittedName>
</protein>
<keyword evidence="3" id="KW-1185">Reference proteome</keyword>
<accession>A0ABU5KHL6</accession>
<dbReference type="InterPro" id="IPR017946">
    <property type="entry name" value="PLC-like_Pdiesterase_TIM-brl"/>
</dbReference>